<feature type="compositionally biased region" description="Basic and acidic residues" evidence="1">
    <location>
        <begin position="9"/>
        <end position="22"/>
    </location>
</feature>
<dbReference type="EMBL" id="SACR01000005">
    <property type="protein sequence ID" value="RVU44310.1"/>
    <property type="molecule type" value="Genomic_DNA"/>
</dbReference>
<sequence>MNYAFSLNPRREPKGSQDEGDTRRVEAVVVALIPEYHQVKVRDGDGHLYALTRKTQGVDLASLHEGQRVVCTVTRKLPRVLNAAAVA</sequence>
<dbReference type="Proteomes" id="UP000285575">
    <property type="component" value="Unassembled WGS sequence"/>
</dbReference>
<feature type="region of interest" description="Disordered" evidence="1">
    <location>
        <begin position="1"/>
        <end position="22"/>
    </location>
</feature>
<proteinExistence type="predicted"/>
<reference evidence="2 3" key="1">
    <citation type="submission" date="2019-01" db="EMBL/GenBank/DDBJ databases">
        <authorList>
            <person name="Chen W.-M."/>
        </authorList>
    </citation>
    <scope>NUCLEOTIDE SEQUENCE [LARGE SCALE GENOMIC DNA]</scope>
    <source>
        <strain evidence="2 3">KYPY4</strain>
    </source>
</reference>
<comment type="caution">
    <text evidence="2">The sequence shown here is derived from an EMBL/GenBank/DDBJ whole genome shotgun (WGS) entry which is preliminary data.</text>
</comment>
<name>A0A437RC14_9BURK</name>
<accession>A0A437RC14</accession>
<protein>
    <submittedName>
        <fullName evidence="2">Uncharacterized protein</fullName>
    </submittedName>
</protein>
<gene>
    <name evidence="2" type="ORF">EOE66_16655</name>
</gene>
<dbReference type="AlphaFoldDB" id="A0A437RC14"/>
<keyword evidence="3" id="KW-1185">Reference proteome</keyword>
<evidence type="ECO:0000313" key="2">
    <source>
        <dbReference type="EMBL" id="RVU44310.1"/>
    </source>
</evidence>
<organism evidence="2 3">
    <name type="scientific">Rubrivivax rivuli</name>
    <dbReference type="NCBI Taxonomy" id="1862385"/>
    <lineage>
        <taxon>Bacteria</taxon>
        <taxon>Pseudomonadati</taxon>
        <taxon>Pseudomonadota</taxon>
        <taxon>Betaproteobacteria</taxon>
        <taxon>Burkholderiales</taxon>
        <taxon>Sphaerotilaceae</taxon>
        <taxon>Rubrivivax</taxon>
    </lineage>
</organism>
<evidence type="ECO:0000313" key="3">
    <source>
        <dbReference type="Proteomes" id="UP000285575"/>
    </source>
</evidence>
<evidence type="ECO:0000256" key="1">
    <source>
        <dbReference type="SAM" id="MobiDB-lite"/>
    </source>
</evidence>